<dbReference type="EMBL" id="JALBCA010000009">
    <property type="protein sequence ID" value="KAI2391934.1"/>
    <property type="molecule type" value="Genomic_DNA"/>
</dbReference>
<sequence>MKTTAAVLLTAAWFHTTAAFASSQLVLEDTSSKQCPIDSELSCHNKGPVQDRCCFNQPGGLLLLTQFWDANPATGPGDSWTLHGLWPDNCDGSYEQYCDSKRYYKDIPGILQSFGKSDLLQYMRTYWKDWQGNDPNLWEHEWNKHGTCVSTLETACYPGYKQYAEMVDYLETATQLFKKLDTYKTLAAAGITPHASKTYELKQLQAAISKAHGMEVTLNCKNSELKEVWYFFNVKGSVQTGKYVPTLPAGSPSNCPATGIKYTPKNGKARPNPTNNPGPTPTKSSPAPTGTNGAFSGKGHLEVTTGGKKTGCLISYGTWYSTGTCAMFHATPSGNGFTLSTTKGDCGIADSVFACDTNTKSSVFTAVDGNLAVDGKTTFFADKIPTGTTQVPIYTENHSNELTISWKQF</sequence>
<gene>
    <name evidence="1" type="primary">RBT7</name>
    <name evidence="1" type="ORF">LOY88_000919</name>
</gene>
<accession>A0ACB8V4P7</accession>
<evidence type="ECO:0000313" key="1">
    <source>
        <dbReference type="EMBL" id="KAI2391934.1"/>
    </source>
</evidence>
<protein>
    <submittedName>
        <fullName evidence="1">Ribonuclease T2 (RNase T2)</fullName>
        <ecNumber evidence="1">4.6.1.19</ecNumber>
    </submittedName>
</protein>
<keyword evidence="1" id="KW-0456">Lyase</keyword>
<dbReference type="EC" id="4.6.1.19" evidence="1"/>
<organism evidence="1">
    <name type="scientific">Ophidiomyces ophidiicola</name>
    <dbReference type="NCBI Taxonomy" id="1387563"/>
    <lineage>
        <taxon>Eukaryota</taxon>
        <taxon>Fungi</taxon>
        <taxon>Dikarya</taxon>
        <taxon>Ascomycota</taxon>
        <taxon>Pezizomycotina</taxon>
        <taxon>Eurotiomycetes</taxon>
        <taxon>Eurotiomycetidae</taxon>
        <taxon>Onygenales</taxon>
        <taxon>Onygenaceae</taxon>
        <taxon>Ophidiomyces</taxon>
    </lineage>
</organism>
<name>A0ACB8V4P7_9EURO</name>
<reference evidence="1" key="1">
    <citation type="journal article" date="2022" name="bioRxiv">
        <title>Population genetic analysis of Ophidiomyces ophidiicola, the causative agent of snake fungal disease, indicates recent introductions to the USA.</title>
        <authorList>
            <person name="Ladner J.T."/>
            <person name="Palmer J.M."/>
            <person name="Ettinger C.L."/>
            <person name="Stajich J.E."/>
            <person name="Farrell T.M."/>
            <person name="Glorioso B.M."/>
            <person name="Lawson B."/>
            <person name="Price S.J."/>
            <person name="Stengle A.G."/>
            <person name="Grear D.A."/>
            <person name="Lorch J.M."/>
        </authorList>
    </citation>
    <scope>NUCLEOTIDE SEQUENCE</scope>
    <source>
        <strain evidence="1">NWHC 24266-5</strain>
    </source>
</reference>
<comment type="caution">
    <text evidence="1">The sequence shown here is derived from an EMBL/GenBank/DDBJ whole genome shotgun (WGS) entry which is preliminary data.</text>
</comment>
<proteinExistence type="predicted"/>